<sequence length="175" mass="20473">MDAILYFLIPVLIVLCSVAFMEWFATWSHQHIMHGWGWGWHKSHHEPHDDALEKNDLYAVVFAGVAIALFALGQFLWWPLTWIGLGVTIYGVLYFFFHDGLVHQRWPFKYVPRKGYLKRVYQAHRLHHAVQGKEGCVSFGFVYAQPVDKLVKQLHENQRPYDPEALKEEDRPEAG</sequence>
<evidence type="ECO:0000256" key="2">
    <source>
        <dbReference type="ARBA" id="ARBA00022746"/>
    </source>
</evidence>
<gene>
    <name evidence="6" type="ORF">ACFSX5_04715</name>
</gene>
<protein>
    <submittedName>
        <fullName evidence="6">Sterol desaturase family protein</fullName>
    </submittedName>
</protein>
<reference evidence="7" key="1">
    <citation type="journal article" date="2019" name="Int. J. Syst. Evol. Microbiol.">
        <title>The Global Catalogue of Microorganisms (GCM) 10K type strain sequencing project: providing services to taxonomists for standard genome sequencing and annotation.</title>
        <authorList>
            <consortium name="The Broad Institute Genomics Platform"/>
            <consortium name="The Broad Institute Genome Sequencing Center for Infectious Disease"/>
            <person name="Wu L."/>
            <person name="Ma J."/>
        </authorList>
    </citation>
    <scope>NUCLEOTIDE SEQUENCE [LARGE SCALE GENOMIC DNA]</scope>
    <source>
        <strain evidence="7">CCM 7427</strain>
    </source>
</reference>
<feature type="transmembrane region" description="Helical" evidence="4">
    <location>
        <begin position="83"/>
        <end position="102"/>
    </location>
</feature>
<evidence type="ECO:0000256" key="1">
    <source>
        <dbReference type="ARBA" id="ARBA00009324"/>
    </source>
</evidence>
<evidence type="ECO:0000313" key="7">
    <source>
        <dbReference type="Proteomes" id="UP001597521"/>
    </source>
</evidence>
<evidence type="ECO:0000256" key="4">
    <source>
        <dbReference type="SAM" id="Phobius"/>
    </source>
</evidence>
<evidence type="ECO:0000313" key="6">
    <source>
        <dbReference type="EMBL" id="MFD2647098.1"/>
    </source>
</evidence>
<feature type="transmembrane region" description="Helical" evidence="4">
    <location>
        <begin position="6"/>
        <end position="25"/>
    </location>
</feature>
<comment type="caution">
    <text evidence="6">The sequence shown here is derived from an EMBL/GenBank/DDBJ whole genome shotgun (WGS) entry which is preliminary data.</text>
</comment>
<proteinExistence type="inferred from homology"/>
<dbReference type="PANTHER" id="PTHR31899">
    <property type="entry name" value="BETA-CAROTENE 3-HYDROXYLASE 1, CHLOROPLASTIC"/>
    <property type="match status" value="1"/>
</dbReference>
<dbReference type="EMBL" id="JBHUNP010000001">
    <property type="protein sequence ID" value="MFD2647098.1"/>
    <property type="molecule type" value="Genomic_DNA"/>
</dbReference>
<feature type="domain" description="Fatty acid hydroxylase" evidence="5">
    <location>
        <begin position="16"/>
        <end position="150"/>
    </location>
</feature>
<dbReference type="Proteomes" id="UP001597521">
    <property type="component" value="Unassembled WGS sequence"/>
</dbReference>
<keyword evidence="7" id="KW-1185">Reference proteome</keyword>
<dbReference type="InterPro" id="IPR006694">
    <property type="entry name" value="Fatty_acid_hydroxylase"/>
</dbReference>
<evidence type="ECO:0000256" key="3">
    <source>
        <dbReference type="ARBA" id="ARBA00023002"/>
    </source>
</evidence>
<name>A0ABW5QH20_9HYPH</name>
<dbReference type="RefSeq" id="WP_386832135.1">
    <property type="nucleotide sequence ID" value="NZ_JBHUNP010000001.1"/>
</dbReference>
<keyword evidence="3" id="KW-0560">Oxidoreductase</keyword>
<dbReference type="Pfam" id="PF04116">
    <property type="entry name" value="FA_hydroxylase"/>
    <property type="match status" value="1"/>
</dbReference>
<accession>A0ABW5QH20</accession>
<dbReference type="PANTHER" id="PTHR31899:SF9">
    <property type="entry name" value="BETA-CAROTENE 3-HYDROXYLASE 1, CHLOROPLASTIC"/>
    <property type="match status" value="1"/>
</dbReference>
<keyword evidence="2" id="KW-0125">Carotenoid biosynthesis</keyword>
<keyword evidence="4" id="KW-1133">Transmembrane helix</keyword>
<evidence type="ECO:0000259" key="5">
    <source>
        <dbReference type="Pfam" id="PF04116"/>
    </source>
</evidence>
<dbReference type="InterPro" id="IPR045019">
    <property type="entry name" value="BETA-OHASE-like"/>
</dbReference>
<keyword evidence="4" id="KW-0472">Membrane</keyword>
<organism evidence="6 7">
    <name type="scientific">Devosia albogilva</name>
    <dbReference type="NCBI Taxonomy" id="429726"/>
    <lineage>
        <taxon>Bacteria</taxon>
        <taxon>Pseudomonadati</taxon>
        <taxon>Pseudomonadota</taxon>
        <taxon>Alphaproteobacteria</taxon>
        <taxon>Hyphomicrobiales</taxon>
        <taxon>Devosiaceae</taxon>
        <taxon>Devosia</taxon>
    </lineage>
</organism>
<comment type="similarity">
    <text evidence="1">Belongs to the sterol desaturase family.</text>
</comment>
<keyword evidence="4" id="KW-0812">Transmembrane</keyword>